<dbReference type="Pfam" id="PF12802">
    <property type="entry name" value="MarR_2"/>
    <property type="match status" value="1"/>
</dbReference>
<evidence type="ECO:0000259" key="1">
    <source>
        <dbReference type="PROSITE" id="PS50995"/>
    </source>
</evidence>
<dbReference type="PROSITE" id="PS50995">
    <property type="entry name" value="HTH_MARR_2"/>
    <property type="match status" value="1"/>
</dbReference>
<dbReference type="GO" id="GO:0003700">
    <property type="term" value="F:DNA-binding transcription factor activity"/>
    <property type="evidence" value="ECO:0007669"/>
    <property type="project" value="InterPro"/>
</dbReference>
<dbReference type="SUPFAM" id="SSF46785">
    <property type="entry name" value="Winged helix' DNA-binding domain"/>
    <property type="match status" value="1"/>
</dbReference>
<dbReference type="PANTHER" id="PTHR33164:SF43">
    <property type="entry name" value="HTH-TYPE TRANSCRIPTIONAL REPRESSOR YETL"/>
    <property type="match status" value="1"/>
</dbReference>
<dbReference type="GO" id="GO:0006950">
    <property type="term" value="P:response to stress"/>
    <property type="evidence" value="ECO:0007669"/>
    <property type="project" value="TreeGrafter"/>
</dbReference>
<dbReference type="InterPro" id="IPR000835">
    <property type="entry name" value="HTH_MarR-typ"/>
</dbReference>
<evidence type="ECO:0000313" key="2">
    <source>
        <dbReference type="EMBL" id="QJY51126.1"/>
    </source>
</evidence>
<reference evidence="2 3" key="1">
    <citation type="submission" date="2020-05" db="EMBL/GenBank/DDBJ databases">
        <authorList>
            <person name="Mo P."/>
        </authorList>
    </citation>
    <scope>NUCLEOTIDE SEQUENCE [LARGE SCALE GENOMIC DNA]</scope>
    <source>
        <strain evidence="2 3">Gen01</strain>
    </source>
</reference>
<evidence type="ECO:0000313" key="3">
    <source>
        <dbReference type="Proteomes" id="UP000505377"/>
    </source>
</evidence>
<dbReference type="SMART" id="SM00347">
    <property type="entry name" value="HTH_MARR"/>
    <property type="match status" value="1"/>
</dbReference>
<accession>A0A6M6JVT4</accession>
<sequence length="143" mass="15254">MASSSVLMLVGAGRILGRRVESELAGLGLTLRHLGALGHLVHRPELSYSDLARRAGVTAQSMHATVRGLEELGAVRRALPGQGHRARLEVTDRGHELLDRVRASAQRLDDELLADLTDEQRAALRAALRSLVVPPGPGPSLAP</sequence>
<feature type="domain" description="HTH marR-type" evidence="1">
    <location>
        <begin position="2"/>
        <end position="133"/>
    </location>
</feature>
<organism evidence="2 3">
    <name type="scientific">Pseudonocardia broussonetiae</name>
    <dbReference type="NCBI Taxonomy" id="2736640"/>
    <lineage>
        <taxon>Bacteria</taxon>
        <taxon>Bacillati</taxon>
        <taxon>Actinomycetota</taxon>
        <taxon>Actinomycetes</taxon>
        <taxon>Pseudonocardiales</taxon>
        <taxon>Pseudonocardiaceae</taxon>
        <taxon>Pseudonocardia</taxon>
    </lineage>
</organism>
<dbReference type="EMBL" id="CP053564">
    <property type="protein sequence ID" value="QJY51126.1"/>
    <property type="molecule type" value="Genomic_DNA"/>
</dbReference>
<protein>
    <submittedName>
        <fullName evidence="2">MarR family transcriptional regulator</fullName>
    </submittedName>
</protein>
<dbReference type="PANTHER" id="PTHR33164">
    <property type="entry name" value="TRANSCRIPTIONAL REGULATOR, MARR FAMILY"/>
    <property type="match status" value="1"/>
</dbReference>
<dbReference type="InterPro" id="IPR036388">
    <property type="entry name" value="WH-like_DNA-bd_sf"/>
</dbReference>
<dbReference type="InterPro" id="IPR036390">
    <property type="entry name" value="WH_DNA-bd_sf"/>
</dbReference>
<keyword evidence="3" id="KW-1185">Reference proteome</keyword>
<dbReference type="KEGG" id="pbro:HOP40_34500"/>
<dbReference type="Proteomes" id="UP000505377">
    <property type="component" value="Chromosome"/>
</dbReference>
<dbReference type="Gene3D" id="1.10.10.10">
    <property type="entry name" value="Winged helix-like DNA-binding domain superfamily/Winged helix DNA-binding domain"/>
    <property type="match status" value="1"/>
</dbReference>
<dbReference type="InterPro" id="IPR039422">
    <property type="entry name" value="MarR/SlyA-like"/>
</dbReference>
<gene>
    <name evidence="2" type="ORF">HOP40_34500</name>
</gene>
<proteinExistence type="predicted"/>
<name>A0A6M6JVT4_9PSEU</name>
<dbReference type="AlphaFoldDB" id="A0A6M6JVT4"/>